<protein>
    <recommendedName>
        <fullName evidence="1">Dolichyl-diphosphooligosaccharide--protein glycosyltransferase 48 kDa subunit</fullName>
        <shortName evidence="1">Oligosaccharyl transferase 48 kDa subunit</shortName>
    </recommendedName>
</protein>
<dbReference type="Proteomes" id="UP001163823">
    <property type="component" value="Chromosome 8"/>
</dbReference>
<sequence length="169" mass="18800">MEIVKVAEEMTLTRSDNWPHAVSFENPAYNVEAPHLLDPHSTPSISVQFILVLLDGFAIKSSHSLYFKSLQSRGFDLEFKLADEPKIALHRYGQYLYDGLVLLCPTIERTIDLAAIVNFVDSGHDLILAVDTTASNLIREVASECGVDFDEDPLAKPSLPLLSMVNIEK</sequence>
<evidence type="ECO:0000256" key="1">
    <source>
        <dbReference type="RuleBase" id="RU361142"/>
    </source>
</evidence>
<accession>A0AAD7LI35</accession>
<dbReference type="PANTHER" id="PTHR10830">
    <property type="entry name" value="DOLICHYL-DIPHOSPHOOLIGOSACCHARIDE--PROTEIN GLYCOSYLTRANSFERASE 48 KDA SUBUNIT"/>
    <property type="match status" value="1"/>
</dbReference>
<reference evidence="3" key="1">
    <citation type="journal article" date="2023" name="Science">
        <title>Elucidation of the pathway for biosynthesis of saponin adjuvants from the soapbark tree.</title>
        <authorList>
            <person name="Reed J."/>
            <person name="Orme A."/>
            <person name="El-Demerdash A."/>
            <person name="Owen C."/>
            <person name="Martin L.B.B."/>
            <person name="Misra R.C."/>
            <person name="Kikuchi S."/>
            <person name="Rejzek M."/>
            <person name="Martin A.C."/>
            <person name="Harkess A."/>
            <person name="Leebens-Mack J."/>
            <person name="Louveau T."/>
            <person name="Stephenson M.J."/>
            <person name="Osbourn A."/>
        </authorList>
    </citation>
    <scope>NUCLEOTIDE SEQUENCE</scope>
    <source>
        <strain evidence="3">S10</strain>
    </source>
</reference>
<comment type="subcellular location">
    <subcellularLocation>
        <location evidence="1">Endoplasmic reticulum membrane</location>
        <topology evidence="1">Single-pass type I membrane protein</topology>
    </subcellularLocation>
</comment>
<comment type="function">
    <text evidence="1">Subunit of the oligosaccharyl transferase (OST) complex that catalyzes the initial transfer of a defined glycan (Glc(3)Man(9)GlcNAc(2) in eukaryotes) from the lipid carrier dolichol-pyrophosphate to an asparagine residue within an Asn-X-Ser/Thr consensus motif in nascent polypeptide chains, the first step in protein N-glycosylation. N-glycosylation occurs cotranslationally and the complex associates with the Sec61 complex at the channel-forming translocon complex that mediates protein translocation across the endoplasmic reticulum (ER).</text>
</comment>
<dbReference type="AlphaFoldDB" id="A0AAD7LI35"/>
<evidence type="ECO:0000313" key="3">
    <source>
        <dbReference type="EMBL" id="KAJ7958473.1"/>
    </source>
</evidence>
<evidence type="ECO:0000259" key="2">
    <source>
        <dbReference type="Pfam" id="PF03345"/>
    </source>
</evidence>
<comment type="similarity">
    <text evidence="1">Belongs to the DDOST 48 kDa subunit family.</text>
</comment>
<evidence type="ECO:0000313" key="4">
    <source>
        <dbReference type="Proteomes" id="UP001163823"/>
    </source>
</evidence>
<comment type="caution">
    <text evidence="3">The sequence shown here is derived from an EMBL/GenBank/DDBJ whole genome shotgun (WGS) entry which is preliminary data.</text>
</comment>
<keyword evidence="1" id="KW-0256">Endoplasmic reticulum</keyword>
<dbReference type="GO" id="GO:0018279">
    <property type="term" value="P:protein N-linked glycosylation via asparagine"/>
    <property type="evidence" value="ECO:0007669"/>
    <property type="project" value="UniProtKB-UniRule"/>
</dbReference>
<gene>
    <name evidence="3" type="ORF">O6P43_019200</name>
</gene>
<feature type="domain" description="OST48 N-terminal" evidence="2">
    <location>
        <begin position="50"/>
        <end position="151"/>
    </location>
</feature>
<comment type="pathway">
    <text evidence="1">Protein modification; protein glycosylation.</text>
</comment>
<name>A0AAD7LI35_QUISA</name>
<proteinExistence type="inferred from homology"/>
<dbReference type="EMBL" id="JARAOO010000008">
    <property type="protein sequence ID" value="KAJ7958473.1"/>
    <property type="molecule type" value="Genomic_DNA"/>
</dbReference>
<comment type="subunit">
    <text evidence="1">Component of the oligosaccharyltransferase (OST) complex.</text>
</comment>
<dbReference type="GO" id="GO:0008250">
    <property type="term" value="C:oligosaccharyltransferase complex"/>
    <property type="evidence" value="ECO:0007669"/>
    <property type="project" value="TreeGrafter"/>
</dbReference>
<organism evidence="3 4">
    <name type="scientific">Quillaja saponaria</name>
    <name type="common">Soap bark tree</name>
    <dbReference type="NCBI Taxonomy" id="32244"/>
    <lineage>
        <taxon>Eukaryota</taxon>
        <taxon>Viridiplantae</taxon>
        <taxon>Streptophyta</taxon>
        <taxon>Embryophyta</taxon>
        <taxon>Tracheophyta</taxon>
        <taxon>Spermatophyta</taxon>
        <taxon>Magnoliopsida</taxon>
        <taxon>eudicotyledons</taxon>
        <taxon>Gunneridae</taxon>
        <taxon>Pentapetalae</taxon>
        <taxon>rosids</taxon>
        <taxon>fabids</taxon>
        <taxon>Fabales</taxon>
        <taxon>Quillajaceae</taxon>
        <taxon>Quillaja</taxon>
    </lineage>
</organism>
<dbReference type="Pfam" id="PF03345">
    <property type="entry name" value="OST48_N"/>
    <property type="match status" value="1"/>
</dbReference>
<dbReference type="KEGG" id="qsa:O6P43_019200"/>
<dbReference type="InterPro" id="IPR005013">
    <property type="entry name" value="DDOST_48_kDa_subunit"/>
</dbReference>
<dbReference type="PANTHER" id="PTHR10830:SF0">
    <property type="entry name" value="DOLICHYL-DIPHOSPHOOLIGOSACCHARIDE--PROTEIN GLYCOSYLTRANSFERASE 48 KDA SUBUNIT"/>
    <property type="match status" value="1"/>
</dbReference>
<dbReference type="InterPro" id="IPR055457">
    <property type="entry name" value="OST48_N"/>
</dbReference>
<keyword evidence="4" id="KW-1185">Reference proteome</keyword>